<feature type="transmembrane region" description="Helical" evidence="1">
    <location>
        <begin position="94"/>
        <end position="117"/>
    </location>
</feature>
<keyword evidence="1" id="KW-0472">Membrane</keyword>
<keyword evidence="2" id="KW-1185">Reference proteome</keyword>
<proteinExistence type="predicted"/>
<accession>A0A915I2T2</accession>
<dbReference type="SUPFAM" id="SSF57501">
    <property type="entry name" value="Cystine-knot cytokines"/>
    <property type="match status" value="1"/>
</dbReference>
<name>A0A915I2T2_ROMCU</name>
<keyword evidence="1" id="KW-1133">Transmembrane helix</keyword>
<dbReference type="PANTHER" id="PTHR33995">
    <property type="entry name" value="PROTEIN CBG18546"/>
    <property type="match status" value="1"/>
</dbReference>
<keyword evidence="1" id="KW-0812">Transmembrane</keyword>
<dbReference type="WBParaSite" id="nRc.2.0.1.t08145-RA">
    <property type="protein sequence ID" value="nRc.2.0.1.t08145-RA"/>
    <property type="gene ID" value="nRc.2.0.1.g08145"/>
</dbReference>
<evidence type="ECO:0000256" key="1">
    <source>
        <dbReference type="SAM" id="Phobius"/>
    </source>
</evidence>
<dbReference type="InterPro" id="IPR029034">
    <property type="entry name" value="Cystine-knot_cytokine"/>
</dbReference>
<reference evidence="3" key="1">
    <citation type="submission" date="2022-11" db="UniProtKB">
        <authorList>
            <consortium name="WormBaseParasite"/>
        </authorList>
    </citation>
    <scope>IDENTIFICATION</scope>
</reference>
<sequence>MIGKSVKIDCKYRRGDRLDQKTNLCGLCNLCWTIRLLPEKYYPRFINEITCDKNASRCLSGHGICQEKFRNLNILISLIMSIEQAYTNLEKGSVYAPFFSIMGAASAMVFTVLGAAYGTA</sequence>
<evidence type="ECO:0000313" key="2">
    <source>
        <dbReference type="Proteomes" id="UP000887565"/>
    </source>
</evidence>
<protein>
    <submittedName>
        <fullName evidence="3">Uncharacterized protein</fullName>
    </submittedName>
</protein>
<evidence type="ECO:0000313" key="3">
    <source>
        <dbReference type="WBParaSite" id="nRc.2.0.1.t08145-RA"/>
    </source>
</evidence>
<dbReference type="Proteomes" id="UP000887565">
    <property type="component" value="Unplaced"/>
</dbReference>
<dbReference type="AlphaFoldDB" id="A0A915I2T2"/>
<organism evidence="2 3">
    <name type="scientific">Romanomermis culicivorax</name>
    <name type="common">Nematode worm</name>
    <dbReference type="NCBI Taxonomy" id="13658"/>
    <lineage>
        <taxon>Eukaryota</taxon>
        <taxon>Metazoa</taxon>
        <taxon>Ecdysozoa</taxon>
        <taxon>Nematoda</taxon>
        <taxon>Enoplea</taxon>
        <taxon>Dorylaimia</taxon>
        <taxon>Mermithida</taxon>
        <taxon>Mermithoidea</taxon>
        <taxon>Mermithidae</taxon>
        <taxon>Romanomermis</taxon>
    </lineage>
</organism>
<dbReference type="PANTHER" id="PTHR33995:SF12">
    <property type="entry name" value="CPW-WPC DOMAIN-CONTAINING PROTEIN"/>
    <property type="match status" value="1"/>
</dbReference>